<dbReference type="EMBL" id="JAVIJF010000069">
    <property type="protein sequence ID" value="MDX8529334.1"/>
    <property type="molecule type" value="Genomic_DNA"/>
</dbReference>
<accession>A0ABU4ZVA3</accession>
<feature type="non-terminal residue" evidence="2">
    <location>
        <position position="61"/>
    </location>
</feature>
<dbReference type="Proteomes" id="UP001276840">
    <property type="component" value="Unassembled WGS sequence"/>
</dbReference>
<evidence type="ECO:0000313" key="3">
    <source>
        <dbReference type="Proteomes" id="UP001276840"/>
    </source>
</evidence>
<dbReference type="InterPro" id="IPR027443">
    <property type="entry name" value="IPNS-like_sf"/>
</dbReference>
<dbReference type="InterPro" id="IPR026992">
    <property type="entry name" value="DIOX_N"/>
</dbReference>
<evidence type="ECO:0000259" key="1">
    <source>
        <dbReference type="Pfam" id="PF14226"/>
    </source>
</evidence>
<protein>
    <submittedName>
        <fullName evidence="2">2-oxoglutarate and iron-dependent oxygenase domain-containing protein</fullName>
    </submittedName>
</protein>
<gene>
    <name evidence="2" type="ORF">RFM68_33460</name>
</gene>
<dbReference type="SUPFAM" id="SSF51197">
    <property type="entry name" value="Clavaminate synthase-like"/>
    <property type="match status" value="1"/>
</dbReference>
<keyword evidence="3" id="KW-1185">Reference proteome</keyword>
<dbReference type="RefSeq" id="WP_320237202.1">
    <property type="nucleotide sequence ID" value="NZ_JAVIJF010000069.1"/>
</dbReference>
<name>A0ABU4ZVA3_9HYPH</name>
<organism evidence="2 3">
    <name type="scientific">Mesorhizobium montanum</name>
    <dbReference type="NCBI Taxonomy" id="3072323"/>
    <lineage>
        <taxon>Bacteria</taxon>
        <taxon>Pseudomonadati</taxon>
        <taxon>Pseudomonadota</taxon>
        <taxon>Alphaproteobacteria</taxon>
        <taxon>Hyphomicrobiales</taxon>
        <taxon>Phyllobacteriaceae</taxon>
        <taxon>Mesorhizobium</taxon>
    </lineage>
</organism>
<dbReference type="Gene3D" id="2.60.120.330">
    <property type="entry name" value="B-lactam Antibiotic, Isopenicillin N Synthase, Chain"/>
    <property type="match status" value="1"/>
</dbReference>
<evidence type="ECO:0000313" key="2">
    <source>
        <dbReference type="EMBL" id="MDX8529334.1"/>
    </source>
</evidence>
<sequence>MTTLPQISLARLAADATRHEEHERLRMTCEKYGFFYLVEHGIPKEQISEAIQASRRFFALP</sequence>
<dbReference type="Pfam" id="PF14226">
    <property type="entry name" value="DIOX_N"/>
    <property type="match status" value="1"/>
</dbReference>
<feature type="domain" description="Non-haem dioxygenase N-terminal" evidence="1">
    <location>
        <begin position="4"/>
        <end position="61"/>
    </location>
</feature>
<comment type="caution">
    <text evidence="2">The sequence shown here is derived from an EMBL/GenBank/DDBJ whole genome shotgun (WGS) entry which is preliminary data.</text>
</comment>
<proteinExistence type="predicted"/>
<reference evidence="2 3" key="1">
    <citation type="submission" date="2023-08" db="EMBL/GenBank/DDBJ databases">
        <title>Implementing the SeqCode for naming new Mesorhizobium species isolated from Vachellia karroo root nodules.</title>
        <authorList>
            <person name="Van Lill M."/>
        </authorList>
    </citation>
    <scope>NUCLEOTIDE SEQUENCE [LARGE SCALE GENOMIC DNA]</scope>
    <source>
        <strain evidence="2 3">MSK 1335</strain>
    </source>
</reference>